<reference evidence="1" key="1">
    <citation type="journal article" date="2020" name="Stud. Mycol.">
        <title>101 Dothideomycetes genomes: a test case for predicting lifestyles and emergence of pathogens.</title>
        <authorList>
            <person name="Haridas S."/>
            <person name="Albert R."/>
            <person name="Binder M."/>
            <person name="Bloem J."/>
            <person name="Labutti K."/>
            <person name="Salamov A."/>
            <person name="Andreopoulos B."/>
            <person name="Baker S."/>
            <person name="Barry K."/>
            <person name="Bills G."/>
            <person name="Bluhm B."/>
            <person name="Cannon C."/>
            <person name="Castanera R."/>
            <person name="Culley D."/>
            <person name="Daum C."/>
            <person name="Ezra D."/>
            <person name="Gonzalez J."/>
            <person name="Henrissat B."/>
            <person name="Kuo A."/>
            <person name="Liang C."/>
            <person name="Lipzen A."/>
            <person name="Lutzoni F."/>
            <person name="Magnuson J."/>
            <person name="Mondo S."/>
            <person name="Nolan M."/>
            <person name="Ohm R."/>
            <person name="Pangilinan J."/>
            <person name="Park H.-J."/>
            <person name="Ramirez L."/>
            <person name="Alfaro M."/>
            <person name="Sun H."/>
            <person name="Tritt A."/>
            <person name="Yoshinaga Y."/>
            <person name="Zwiers L.-H."/>
            <person name="Turgeon B."/>
            <person name="Goodwin S."/>
            <person name="Spatafora J."/>
            <person name="Crous P."/>
            <person name="Grigoriev I."/>
        </authorList>
    </citation>
    <scope>NUCLEOTIDE SEQUENCE</scope>
    <source>
        <strain evidence="1">CBS 525.71</strain>
    </source>
</reference>
<keyword evidence="2" id="KW-1185">Reference proteome</keyword>
<dbReference type="Proteomes" id="UP000799754">
    <property type="component" value="Unassembled WGS sequence"/>
</dbReference>
<dbReference type="EMBL" id="MU006713">
    <property type="protein sequence ID" value="KAF2628340.1"/>
    <property type="molecule type" value="Genomic_DNA"/>
</dbReference>
<protein>
    <submittedName>
        <fullName evidence="1">Uncharacterized protein</fullName>
    </submittedName>
</protein>
<gene>
    <name evidence="1" type="ORF">BU25DRAFT_33699</name>
</gene>
<evidence type="ECO:0000313" key="2">
    <source>
        <dbReference type="Proteomes" id="UP000799754"/>
    </source>
</evidence>
<comment type="caution">
    <text evidence="1">The sequence shown here is derived from an EMBL/GenBank/DDBJ whole genome shotgun (WGS) entry which is preliminary data.</text>
</comment>
<accession>A0ACB6S232</accession>
<name>A0ACB6S232_9PLEO</name>
<proteinExistence type="predicted"/>
<sequence>MEKRQESSEALNNSRNTYSAVFNPAENFVNDANLANQALIARTPAELSTRKIRLLLQMVLV</sequence>
<organism evidence="1 2">
    <name type="scientific">Macroventuria anomochaeta</name>
    <dbReference type="NCBI Taxonomy" id="301207"/>
    <lineage>
        <taxon>Eukaryota</taxon>
        <taxon>Fungi</taxon>
        <taxon>Dikarya</taxon>
        <taxon>Ascomycota</taxon>
        <taxon>Pezizomycotina</taxon>
        <taxon>Dothideomycetes</taxon>
        <taxon>Pleosporomycetidae</taxon>
        <taxon>Pleosporales</taxon>
        <taxon>Pleosporineae</taxon>
        <taxon>Didymellaceae</taxon>
        <taxon>Macroventuria</taxon>
    </lineage>
</organism>
<evidence type="ECO:0000313" key="1">
    <source>
        <dbReference type="EMBL" id="KAF2628340.1"/>
    </source>
</evidence>